<evidence type="ECO:0000256" key="1">
    <source>
        <dbReference type="SAM" id="MobiDB-lite"/>
    </source>
</evidence>
<evidence type="ECO:0000313" key="3">
    <source>
        <dbReference type="Proteomes" id="UP001501475"/>
    </source>
</evidence>
<dbReference type="Proteomes" id="UP001501475">
    <property type="component" value="Unassembled WGS sequence"/>
</dbReference>
<comment type="caution">
    <text evidence="2">The sequence shown here is derived from an EMBL/GenBank/DDBJ whole genome shotgun (WGS) entry which is preliminary data.</text>
</comment>
<dbReference type="EMBL" id="BAAAPN010000032">
    <property type="protein sequence ID" value="GAA1753735.1"/>
    <property type="molecule type" value="Genomic_DNA"/>
</dbReference>
<protein>
    <submittedName>
        <fullName evidence="2">Uncharacterized protein</fullName>
    </submittedName>
</protein>
<organism evidence="2 3">
    <name type="scientific">Nostocoides vanveenii</name>
    <dbReference type="NCBI Taxonomy" id="330835"/>
    <lineage>
        <taxon>Bacteria</taxon>
        <taxon>Bacillati</taxon>
        <taxon>Actinomycetota</taxon>
        <taxon>Actinomycetes</taxon>
        <taxon>Micrococcales</taxon>
        <taxon>Intrasporangiaceae</taxon>
        <taxon>Nostocoides</taxon>
    </lineage>
</organism>
<proteinExistence type="predicted"/>
<name>A0ABN2KDL7_9MICO</name>
<reference evidence="2 3" key="1">
    <citation type="journal article" date="2019" name="Int. J. Syst. Evol. Microbiol.">
        <title>The Global Catalogue of Microorganisms (GCM) 10K type strain sequencing project: providing services to taxonomists for standard genome sequencing and annotation.</title>
        <authorList>
            <consortium name="The Broad Institute Genomics Platform"/>
            <consortium name="The Broad Institute Genome Sequencing Center for Infectious Disease"/>
            <person name="Wu L."/>
            <person name="Ma J."/>
        </authorList>
    </citation>
    <scope>NUCLEOTIDE SEQUENCE [LARGE SCALE GENOMIC DNA]</scope>
    <source>
        <strain evidence="2 3">JCM 15591</strain>
    </source>
</reference>
<gene>
    <name evidence="2" type="ORF">GCM10009810_12000</name>
</gene>
<sequence>MPRNWAAHITDMTQSRVPRGVTAGGQFKATGRSEPSPLDGPGTFTDYDLYVALDRYTGVRTSNGDKAVLTAYRDAGWSPELLQRAHSFGLYKWSLGRPGFVEKNPDAVDRIVALEGAPAPRIGQDAVKRAVEKASPDDIRAAVTSWHSHQDVDRFQADLLVAGNPDRENAPDAERYLALIRGGVPDSTLDNKRFEQYPVEDVVAAHQVESESWKAGNLLRRGWTAADVTTYGKGVVRMWAENRDELRSSNLTPQDARTWARVAGSKFTPALAAEMQSAGVTPEEAKAQRQANPKWSGAQVASSLMHAPVSEHIAKKVSSEMLTRVAANPRLLSAVDTAWTPHEGIKNEDVECIERLVADGTVDPKLIGSASRSGIPFAQMRPDHFESPMRMWNAGAEGREAFDAPHRDEWIRRGRRGGRLVWPWTADDFLAD</sequence>
<feature type="region of interest" description="Disordered" evidence="1">
    <location>
        <begin position="19"/>
        <end position="39"/>
    </location>
</feature>
<accession>A0ABN2KDL7</accession>
<evidence type="ECO:0000313" key="2">
    <source>
        <dbReference type="EMBL" id="GAA1753735.1"/>
    </source>
</evidence>
<keyword evidence="3" id="KW-1185">Reference proteome</keyword>